<dbReference type="RefSeq" id="XP_055870917.1">
    <property type="nucleotide sequence ID" value="XM_056014942.1"/>
</dbReference>
<dbReference type="GO" id="GO:0005096">
    <property type="term" value="F:GTPase activator activity"/>
    <property type="evidence" value="ECO:0007669"/>
    <property type="project" value="UniProtKB-KW"/>
</dbReference>
<keyword evidence="1" id="KW-0343">GTPase activation</keyword>
<proteinExistence type="predicted"/>
<dbReference type="OrthoDB" id="6088507at2759"/>
<dbReference type="GO" id="GO:0030833">
    <property type="term" value="P:regulation of actin filament polymerization"/>
    <property type="evidence" value="ECO:0007669"/>
    <property type="project" value="TreeGrafter"/>
</dbReference>
<dbReference type="GO" id="GO:0051056">
    <property type="term" value="P:regulation of small GTPase mediated signal transduction"/>
    <property type="evidence" value="ECO:0007669"/>
    <property type="project" value="TreeGrafter"/>
</dbReference>
<reference evidence="5" key="1">
    <citation type="submission" date="2025-08" db="UniProtKB">
        <authorList>
            <consortium name="RefSeq"/>
        </authorList>
    </citation>
    <scope>IDENTIFICATION</scope>
</reference>
<dbReference type="PANTHER" id="PTHR14963:SF1">
    <property type="entry name" value="RHO GTPASE-ACTIVATING PROTEIN CONUNDRUM"/>
    <property type="match status" value="1"/>
</dbReference>
<dbReference type="GO" id="GO:0007165">
    <property type="term" value="P:signal transduction"/>
    <property type="evidence" value="ECO:0007669"/>
    <property type="project" value="InterPro"/>
</dbReference>
<gene>
    <name evidence="5" type="primary">LOC106052186</name>
</gene>
<sequence>MNHLVTIPRHQAVLNYTLRRLLTNAASGNPITSLKGNHTKVHPSWTDKNEDPKTSKSQSSCRPIWSNFYGLNSSLPIGNKSKLISNYENSEDQLTLSGMLQISFPTVSQFSLFDATNHELADIYQKTKLCLIAKKIHQLKFYFPDNNKYIANWNNLLNNTYEGLLGYKVSVLSHLKQPLGSLPPCSRNFHTSTSQSANHPYEPPRDALGLTYISDLNEEDAERIKNVAYEELKLLLKKRNIAYTKTKAKKRTTDSGLFGTALEVLVAKDIKKNRLVSDLKVPAVFSLMVQFIEENGMLVEGIFRKSGSAEKIKAFRKELEDNFYKIPNYSIHEHTQISELTAHEVCSAFKAFLRELPAYLISSERMEYFPNIKTLPFAQQMKATNMFILSMKEEYRDTLQVFLRLMNLTIENKSVTQMDDRNLAICVAPNIFALPKGSETDMTKMNDIFGYFKTLTNYNKKLFAVPPNFISQIRQQYATGVSAKPKRKFISKLLGRKSKGEEIPPPREELMRLKEVQIEVHAPQMTRESAVITINESTTAKDVVSQTKPTIYRTILEDARRQIAQGEDEDRAIEYLYEVGGNIGERCLDPEAKVLEVYRVNPTAEWMIKTKKER</sequence>
<dbReference type="Proteomes" id="UP001165740">
    <property type="component" value="Chromosome 17"/>
</dbReference>
<name>A0A9W2Z7H5_BIOGL</name>
<protein>
    <submittedName>
        <fullName evidence="5">Rho GTPase-activating protein 18-like isoform X1</fullName>
    </submittedName>
</protein>
<evidence type="ECO:0000256" key="1">
    <source>
        <dbReference type="ARBA" id="ARBA00022468"/>
    </source>
</evidence>
<organism evidence="4 5">
    <name type="scientific">Biomphalaria glabrata</name>
    <name type="common">Bloodfluke planorb</name>
    <name type="synonym">Freshwater snail</name>
    <dbReference type="NCBI Taxonomy" id="6526"/>
    <lineage>
        <taxon>Eukaryota</taxon>
        <taxon>Metazoa</taxon>
        <taxon>Spiralia</taxon>
        <taxon>Lophotrochozoa</taxon>
        <taxon>Mollusca</taxon>
        <taxon>Gastropoda</taxon>
        <taxon>Heterobranchia</taxon>
        <taxon>Euthyneura</taxon>
        <taxon>Panpulmonata</taxon>
        <taxon>Hygrophila</taxon>
        <taxon>Lymnaeoidea</taxon>
        <taxon>Planorbidae</taxon>
        <taxon>Biomphalaria</taxon>
    </lineage>
</organism>
<dbReference type="PROSITE" id="PS50238">
    <property type="entry name" value="RHOGAP"/>
    <property type="match status" value="1"/>
</dbReference>
<feature type="region of interest" description="Disordered" evidence="2">
    <location>
        <begin position="32"/>
        <end position="60"/>
    </location>
</feature>
<dbReference type="InterPro" id="IPR000198">
    <property type="entry name" value="RhoGAP_dom"/>
</dbReference>
<dbReference type="SMART" id="SM00324">
    <property type="entry name" value="RhoGAP"/>
    <property type="match status" value="1"/>
</dbReference>
<dbReference type="Pfam" id="PF00620">
    <property type="entry name" value="RhoGAP"/>
    <property type="match status" value="1"/>
</dbReference>
<dbReference type="AlphaFoldDB" id="A0A9W2Z7H5"/>
<dbReference type="GO" id="GO:0005737">
    <property type="term" value="C:cytoplasm"/>
    <property type="evidence" value="ECO:0007669"/>
    <property type="project" value="TreeGrafter"/>
</dbReference>
<dbReference type="OMA" id="RSIFFWN"/>
<evidence type="ECO:0000313" key="5">
    <source>
        <dbReference type="RefSeq" id="XP_055870917.1"/>
    </source>
</evidence>
<dbReference type="InterPro" id="IPR057323">
    <property type="entry name" value="RHG40/28/18_ubiquitin"/>
</dbReference>
<dbReference type="SUPFAM" id="SSF48350">
    <property type="entry name" value="GTPase activation domain, GAP"/>
    <property type="match status" value="1"/>
</dbReference>
<dbReference type="Gene3D" id="1.10.555.10">
    <property type="entry name" value="Rho GTPase activation protein"/>
    <property type="match status" value="1"/>
</dbReference>
<keyword evidence="4" id="KW-1185">Reference proteome</keyword>
<feature type="domain" description="Rho-GAP" evidence="3">
    <location>
        <begin position="260"/>
        <end position="463"/>
    </location>
</feature>
<feature type="compositionally biased region" description="Basic and acidic residues" evidence="2">
    <location>
        <begin position="45"/>
        <end position="54"/>
    </location>
</feature>
<evidence type="ECO:0000259" key="3">
    <source>
        <dbReference type="PROSITE" id="PS50238"/>
    </source>
</evidence>
<dbReference type="InterPro" id="IPR008936">
    <property type="entry name" value="Rho_GTPase_activation_prot"/>
</dbReference>
<dbReference type="GeneID" id="106052186"/>
<dbReference type="PANTHER" id="PTHR14963">
    <property type="entry name" value="RHO GTPASE ACTIVATING PROTEIN 18,19-RELATED"/>
    <property type="match status" value="1"/>
</dbReference>
<dbReference type="Pfam" id="PF25442">
    <property type="entry name" value="Ubiquitin_RHG40_C"/>
    <property type="match status" value="1"/>
</dbReference>
<evidence type="ECO:0000256" key="2">
    <source>
        <dbReference type="SAM" id="MobiDB-lite"/>
    </source>
</evidence>
<evidence type="ECO:0000313" key="4">
    <source>
        <dbReference type="Proteomes" id="UP001165740"/>
    </source>
</evidence>
<accession>A0A9W2Z7H5</accession>